<dbReference type="Gene3D" id="1.25.40.10">
    <property type="entry name" value="Tetratricopeptide repeat domain"/>
    <property type="match status" value="1"/>
</dbReference>
<dbReference type="Proteomes" id="UP000008461">
    <property type="component" value="Chromosome"/>
</dbReference>
<dbReference type="PROSITE" id="PS50005">
    <property type="entry name" value="TPR"/>
    <property type="match status" value="1"/>
</dbReference>
<dbReference type="InterPro" id="IPR019734">
    <property type="entry name" value="TPR_rpt"/>
</dbReference>
<accession>F4KZM7</accession>
<dbReference type="SUPFAM" id="SSF48452">
    <property type="entry name" value="TPR-like"/>
    <property type="match status" value="1"/>
</dbReference>
<keyword evidence="1" id="KW-0802">TPR repeat</keyword>
<reference key="2">
    <citation type="submission" date="2011-04" db="EMBL/GenBank/DDBJ databases">
        <title>Complete sequence of chromosome of Haliscomenobacter hydrossis DSM 1100.</title>
        <authorList>
            <consortium name="US DOE Joint Genome Institute (JGI-PGF)"/>
            <person name="Lucas S."/>
            <person name="Han J."/>
            <person name="Lapidus A."/>
            <person name="Bruce D."/>
            <person name="Goodwin L."/>
            <person name="Pitluck S."/>
            <person name="Peters L."/>
            <person name="Kyrpides N."/>
            <person name="Mavromatis K."/>
            <person name="Ivanova N."/>
            <person name="Ovchinnikova G."/>
            <person name="Pagani I."/>
            <person name="Daligault H."/>
            <person name="Detter J.C."/>
            <person name="Han C."/>
            <person name="Land M."/>
            <person name="Hauser L."/>
            <person name="Markowitz V."/>
            <person name="Cheng J.-F."/>
            <person name="Hugenholtz P."/>
            <person name="Woyke T."/>
            <person name="Wu D."/>
            <person name="Verbarg S."/>
            <person name="Frueling A."/>
            <person name="Brambilla E."/>
            <person name="Klenk H.-P."/>
            <person name="Eisen J.A."/>
        </authorList>
    </citation>
    <scope>NUCLEOTIDE SEQUENCE</scope>
    <source>
        <strain>DSM 1100</strain>
    </source>
</reference>
<feature type="repeat" description="TPR" evidence="1">
    <location>
        <begin position="197"/>
        <end position="230"/>
    </location>
</feature>
<dbReference type="AlphaFoldDB" id="F4KZM7"/>
<dbReference type="KEGG" id="hhy:Halhy_2594"/>
<evidence type="ECO:0000256" key="1">
    <source>
        <dbReference type="PROSITE-ProRule" id="PRU00339"/>
    </source>
</evidence>
<evidence type="ECO:0000313" key="2">
    <source>
        <dbReference type="EMBL" id="AEE50463.1"/>
    </source>
</evidence>
<dbReference type="eggNOG" id="COG4783">
    <property type="taxonomic scope" value="Bacteria"/>
</dbReference>
<sequence>MTKLQYAVITVAVLLLLVLRFGCETKAPKMKGLEKSRSLLAQNTDINVLLPAAKDSLAANDLALVEALEEEFARQTTDTAKVTVLKRLAGEWYSLNNAVISGHYAQQIAELLNTEESWSIAGTTFALALQRLSDPVVREFAASRATKAFENAISINPDELAHKINLALVYTDNPPQDNPMKGILMLRELNDSNPDNPAILLQLGRLAMRTNQLERAVERLERAFQLDPSLIEAACMLAEAYAGLGNKEKSDSFAQKCEQ</sequence>
<organism evidence="2 3">
    <name type="scientific">Haliscomenobacter hydrossis (strain ATCC 27775 / DSM 1100 / LMG 10767 / O)</name>
    <dbReference type="NCBI Taxonomy" id="760192"/>
    <lineage>
        <taxon>Bacteria</taxon>
        <taxon>Pseudomonadati</taxon>
        <taxon>Bacteroidota</taxon>
        <taxon>Saprospiria</taxon>
        <taxon>Saprospirales</taxon>
        <taxon>Haliscomenobacteraceae</taxon>
        <taxon>Haliscomenobacter</taxon>
    </lineage>
</organism>
<dbReference type="EMBL" id="CP002691">
    <property type="protein sequence ID" value="AEE50463.1"/>
    <property type="molecule type" value="Genomic_DNA"/>
</dbReference>
<dbReference type="Pfam" id="PF13181">
    <property type="entry name" value="TPR_8"/>
    <property type="match status" value="1"/>
</dbReference>
<dbReference type="RefSeq" id="WP_013765011.1">
    <property type="nucleotide sequence ID" value="NC_015510.1"/>
</dbReference>
<dbReference type="STRING" id="760192.Halhy_2594"/>
<gene>
    <name evidence="2" type="ordered locus">Halhy_2594</name>
</gene>
<reference evidence="2 3" key="1">
    <citation type="journal article" date="2011" name="Stand. Genomic Sci.">
        <title>Complete genome sequence of Haliscomenobacter hydrossis type strain (O).</title>
        <authorList>
            <consortium name="US DOE Joint Genome Institute (JGI-PGF)"/>
            <person name="Daligault H."/>
            <person name="Lapidus A."/>
            <person name="Zeytun A."/>
            <person name="Nolan M."/>
            <person name="Lucas S."/>
            <person name="Del Rio T.G."/>
            <person name="Tice H."/>
            <person name="Cheng J.F."/>
            <person name="Tapia R."/>
            <person name="Han C."/>
            <person name="Goodwin L."/>
            <person name="Pitluck S."/>
            <person name="Liolios K."/>
            <person name="Pagani I."/>
            <person name="Ivanova N."/>
            <person name="Huntemann M."/>
            <person name="Mavromatis K."/>
            <person name="Mikhailova N."/>
            <person name="Pati A."/>
            <person name="Chen A."/>
            <person name="Palaniappan K."/>
            <person name="Land M."/>
            <person name="Hauser L."/>
            <person name="Brambilla E.M."/>
            <person name="Rohde M."/>
            <person name="Verbarg S."/>
            <person name="Goker M."/>
            <person name="Bristow J."/>
            <person name="Eisen J.A."/>
            <person name="Markowitz V."/>
            <person name="Hugenholtz P."/>
            <person name="Kyrpides N.C."/>
            <person name="Klenk H.P."/>
            <person name="Woyke T."/>
        </authorList>
    </citation>
    <scope>NUCLEOTIDE SEQUENCE [LARGE SCALE GENOMIC DNA]</scope>
    <source>
        <strain evidence="3">ATCC 27775 / DSM 1100 / LMG 10767 / O</strain>
    </source>
</reference>
<keyword evidence="3" id="KW-1185">Reference proteome</keyword>
<dbReference type="OrthoDB" id="1490552at2"/>
<protein>
    <submittedName>
        <fullName evidence="2">Tetratricopeptide TPR_2 repeat-containing protein</fullName>
    </submittedName>
</protein>
<name>F4KZM7_HALH1</name>
<dbReference type="Pfam" id="PF14559">
    <property type="entry name" value="TPR_19"/>
    <property type="match status" value="1"/>
</dbReference>
<evidence type="ECO:0000313" key="3">
    <source>
        <dbReference type="Proteomes" id="UP000008461"/>
    </source>
</evidence>
<dbReference type="InterPro" id="IPR011990">
    <property type="entry name" value="TPR-like_helical_dom_sf"/>
</dbReference>
<dbReference type="HOGENOM" id="CLU_1072685_0_0_10"/>
<proteinExistence type="predicted"/>